<proteinExistence type="predicted"/>
<dbReference type="OrthoDB" id="122000at2759"/>
<comment type="caution">
    <text evidence="1">The sequence shown here is derived from an EMBL/GenBank/DDBJ whole genome shotgun (WGS) entry which is preliminary data.</text>
</comment>
<keyword evidence="2" id="KW-1185">Reference proteome</keyword>
<evidence type="ECO:0008006" key="3">
    <source>
        <dbReference type="Google" id="ProtNLM"/>
    </source>
</evidence>
<dbReference type="EMBL" id="NBNE01003174">
    <property type="protein sequence ID" value="OWZ08385.1"/>
    <property type="molecule type" value="Genomic_DNA"/>
</dbReference>
<reference evidence="2" key="1">
    <citation type="submission" date="2017-03" db="EMBL/GenBank/DDBJ databases">
        <title>Phytopthora megakarya and P. palmivora, two closely related causual agents of cacao black pod achieved similar genome size and gene model numbers by different mechanisms.</title>
        <authorList>
            <person name="Ali S."/>
            <person name="Shao J."/>
            <person name="Larry D.J."/>
            <person name="Kronmiller B."/>
            <person name="Shen D."/>
            <person name="Strem M.D."/>
            <person name="Melnick R.L."/>
            <person name="Guiltinan M.J."/>
            <person name="Tyler B.M."/>
            <person name="Meinhardt L.W."/>
            <person name="Bailey B.A."/>
        </authorList>
    </citation>
    <scope>NUCLEOTIDE SEQUENCE [LARGE SCALE GENOMIC DNA]</scope>
    <source>
        <strain evidence="2">zdho120</strain>
    </source>
</reference>
<accession>A0A225VST8</accession>
<dbReference type="AlphaFoldDB" id="A0A225VST8"/>
<sequence>MIVFADYADFISADSAILSLIQEKLLWLSAGWIRPHHTTDDTRIRLYNCYILPVLLYNCGTWALTTTQLHRLESFHRRQLRSVLNVQYPRRLTNATLYEIYNKRPLRHRITRSRWLLFDHILRRPTDIPVYAQMNYLNNRYRFQTATDLEALHQLTTQPNGKIKWKELTAVITEALPARGDSTYADTTLYRRLAKLRLAQAYLATR</sequence>
<name>A0A225VST8_9STRA</name>
<evidence type="ECO:0000313" key="2">
    <source>
        <dbReference type="Proteomes" id="UP000198211"/>
    </source>
</evidence>
<dbReference type="Proteomes" id="UP000198211">
    <property type="component" value="Unassembled WGS sequence"/>
</dbReference>
<evidence type="ECO:0000313" key="1">
    <source>
        <dbReference type="EMBL" id="OWZ08385.1"/>
    </source>
</evidence>
<organism evidence="1 2">
    <name type="scientific">Phytophthora megakarya</name>
    <dbReference type="NCBI Taxonomy" id="4795"/>
    <lineage>
        <taxon>Eukaryota</taxon>
        <taxon>Sar</taxon>
        <taxon>Stramenopiles</taxon>
        <taxon>Oomycota</taxon>
        <taxon>Peronosporomycetes</taxon>
        <taxon>Peronosporales</taxon>
        <taxon>Peronosporaceae</taxon>
        <taxon>Phytophthora</taxon>
    </lineage>
</organism>
<gene>
    <name evidence="1" type="ORF">PHMEG_00019083</name>
</gene>
<protein>
    <recommendedName>
        <fullName evidence="3">Endonuclease-reverse transcriptase</fullName>
    </recommendedName>
</protein>